<gene>
    <name evidence="1" type="ORF">PCAR00345_LOCUS21322</name>
</gene>
<proteinExistence type="predicted"/>
<dbReference type="AlphaFoldDB" id="A0A7S4BKY6"/>
<sequence>MYVHTHASTRERSHAAIPACTHAHRLARTRTHTSTPASAQTHRKTHAHLQAAISAHTRTRAHLRTARAQTCTFACTHARSFNRFHVREAREVTVDELGTYLGTDDGI</sequence>
<evidence type="ECO:0000313" key="1">
    <source>
        <dbReference type="EMBL" id="CAE0768710.1"/>
    </source>
</evidence>
<accession>A0A7S4BKY6</accession>
<name>A0A7S4BKY6_CHRCT</name>
<reference evidence="1" key="1">
    <citation type="submission" date="2021-01" db="EMBL/GenBank/DDBJ databases">
        <authorList>
            <person name="Corre E."/>
            <person name="Pelletier E."/>
            <person name="Niang G."/>
            <person name="Scheremetjew M."/>
            <person name="Finn R."/>
            <person name="Kale V."/>
            <person name="Holt S."/>
            <person name="Cochrane G."/>
            <person name="Meng A."/>
            <person name="Brown T."/>
            <person name="Cohen L."/>
        </authorList>
    </citation>
    <scope>NUCLEOTIDE SEQUENCE</scope>
    <source>
        <strain evidence="1">CCMP645</strain>
    </source>
</reference>
<dbReference type="EMBL" id="HBIZ01033466">
    <property type="protein sequence ID" value="CAE0768710.1"/>
    <property type="molecule type" value="Transcribed_RNA"/>
</dbReference>
<organism evidence="1">
    <name type="scientific">Chrysotila carterae</name>
    <name type="common">Marine alga</name>
    <name type="synonym">Syracosphaera carterae</name>
    <dbReference type="NCBI Taxonomy" id="13221"/>
    <lineage>
        <taxon>Eukaryota</taxon>
        <taxon>Haptista</taxon>
        <taxon>Haptophyta</taxon>
        <taxon>Prymnesiophyceae</taxon>
        <taxon>Isochrysidales</taxon>
        <taxon>Isochrysidaceae</taxon>
        <taxon>Chrysotila</taxon>
    </lineage>
</organism>
<protein>
    <submittedName>
        <fullName evidence="1">Uncharacterized protein</fullName>
    </submittedName>
</protein>